<dbReference type="InterPro" id="IPR042241">
    <property type="entry name" value="GCP_C_sf"/>
</dbReference>
<name>A0A5E4Q6X3_9NEOP</name>
<organism evidence="1 2">
    <name type="scientific">Leptidea sinapis</name>
    <dbReference type="NCBI Taxonomy" id="189913"/>
    <lineage>
        <taxon>Eukaryota</taxon>
        <taxon>Metazoa</taxon>
        <taxon>Ecdysozoa</taxon>
        <taxon>Arthropoda</taxon>
        <taxon>Hexapoda</taxon>
        <taxon>Insecta</taxon>
        <taxon>Pterygota</taxon>
        <taxon>Neoptera</taxon>
        <taxon>Endopterygota</taxon>
        <taxon>Lepidoptera</taxon>
        <taxon>Glossata</taxon>
        <taxon>Ditrysia</taxon>
        <taxon>Papilionoidea</taxon>
        <taxon>Pieridae</taxon>
        <taxon>Dismorphiinae</taxon>
        <taxon>Leptidea</taxon>
    </lineage>
</organism>
<evidence type="ECO:0000313" key="1">
    <source>
        <dbReference type="EMBL" id="VVC94027.1"/>
    </source>
</evidence>
<accession>A0A5E4Q6X3</accession>
<dbReference type="EMBL" id="FZQP02001859">
    <property type="protein sequence ID" value="VVC94027.1"/>
    <property type="molecule type" value="Genomic_DNA"/>
</dbReference>
<gene>
    <name evidence="1" type="ORF">LSINAPIS_LOCUS6080</name>
</gene>
<dbReference type="Proteomes" id="UP000324832">
    <property type="component" value="Unassembled WGS sequence"/>
</dbReference>
<keyword evidence="2" id="KW-1185">Reference proteome</keyword>
<dbReference type="AlphaFoldDB" id="A0A5E4Q6X3"/>
<dbReference type="Gene3D" id="1.20.120.1900">
    <property type="entry name" value="Gamma-tubulin complex, C-terminal domain"/>
    <property type="match status" value="1"/>
</dbReference>
<evidence type="ECO:0000313" key="2">
    <source>
        <dbReference type="Proteomes" id="UP000324832"/>
    </source>
</evidence>
<sequence length="106" mass="12557">MFRLFSVCQLHNKLMFLMDNLQHYLQADVLETNFSRFMAELLKLCHSFCSSSQFNKLVKQLMQLLVALRDRPCGVFLARLLMRLDYNRWLSGEAQLTRSVTSMLKY</sequence>
<protein>
    <submittedName>
        <fullName evidence="1">Uncharacterized protein</fullName>
    </submittedName>
</protein>
<reference evidence="1 2" key="1">
    <citation type="submission" date="2017-07" db="EMBL/GenBank/DDBJ databases">
        <authorList>
            <person name="Talla V."/>
            <person name="Backstrom N."/>
        </authorList>
    </citation>
    <scope>NUCLEOTIDE SEQUENCE [LARGE SCALE GENOMIC DNA]</scope>
</reference>
<proteinExistence type="predicted"/>